<name>A0AAU2GWD9_9ACTN</name>
<gene>
    <name evidence="4" type="ORF">OHV25_07175</name>
</gene>
<dbReference type="EMBL" id="CP108253">
    <property type="protein sequence ID" value="WTU39369.1"/>
    <property type="molecule type" value="Genomic_DNA"/>
</dbReference>
<proteinExistence type="predicted"/>
<dbReference type="PANTHER" id="PTHR33371">
    <property type="entry name" value="INTERMEMBRANE PHOSPHOLIPID TRANSPORT SYSTEM BINDING PROTEIN MLAD-RELATED"/>
    <property type="match status" value="1"/>
</dbReference>
<feature type="domain" description="Mce/MlaD" evidence="2">
    <location>
        <begin position="40"/>
        <end position="115"/>
    </location>
</feature>
<dbReference type="InterPro" id="IPR003399">
    <property type="entry name" value="Mce/MlaD"/>
</dbReference>
<evidence type="ECO:0000256" key="1">
    <source>
        <dbReference type="SAM" id="MobiDB-lite"/>
    </source>
</evidence>
<reference evidence="4" key="1">
    <citation type="submission" date="2022-10" db="EMBL/GenBank/DDBJ databases">
        <title>The complete genomes of actinobacterial strains from the NBC collection.</title>
        <authorList>
            <person name="Joergensen T.S."/>
            <person name="Alvarez Arevalo M."/>
            <person name="Sterndorff E.B."/>
            <person name="Faurdal D."/>
            <person name="Vuksanovic O."/>
            <person name="Mourched A.-S."/>
            <person name="Charusanti P."/>
            <person name="Shaw S."/>
            <person name="Blin K."/>
            <person name="Weber T."/>
        </authorList>
    </citation>
    <scope>NUCLEOTIDE SEQUENCE</scope>
    <source>
        <strain evidence="4">NBC_00060</strain>
    </source>
</reference>
<evidence type="ECO:0000259" key="2">
    <source>
        <dbReference type="Pfam" id="PF02470"/>
    </source>
</evidence>
<dbReference type="InterPro" id="IPR005693">
    <property type="entry name" value="Mce"/>
</dbReference>
<feature type="domain" description="Mammalian cell entry C-terminal" evidence="3">
    <location>
        <begin position="123"/>
        <end position="307"/>
    </location>
</feature>
<organism evidence="4">
    <name type="scientific">Streptomyces sp. NBC_00060</name>
    <dbReference type="NCBI Taxonomy" id="2975636"/>
    <lineage>
        <taxon>Bacteria</taxon>
        <taxon>Bacillati</taxon>
        <taxon>Actinomycetota</taxon>
        <taxon>Actinomycetes</taxon>
        <taxon>Kitasatosporales</taxon>
        <taxon>Streptomycetaceae</taxon>
        <taxon>Streptomyces</taxon>
    </lineage>
</organism>
<feature type="compositionally biased region" description="Gly residues" evidence="1">
    <location>
        <begin position="381"/>
        <end position="390"/>
    </location>
</feature>
<dbReference type="PANTHER" id="PTHR33371:SF16">
    <property type="entry name" value="MCE-FAMILY PROTEIN MCE3F"/>
    <property type="match status" value="1"/>
</dbReference>
<dbReference type="Pfam" id="PF02470">
    <property type="entry name" value="MlaD"/>
    <property type="match status" value="1"/>
</dbReference>
<dbReference type="GO" id="GO:0005576">
    <property type="term" value="C:extracellular region"/>
    <property type="evidence" value="ECO:0007669"/>
    <property type="project" value="TreeGrafter"/>
</dbReference>
<accession>A0AAU2GWD9</accession>
<sequence>MITLGTHLKNLAFLLLGALVLGYIGVTYADLGRFVGAPGSYTVRVQLAETGGLFTGSDVTYRGVDIGRVRSIALTRDGVEARLAIDDGTPPIPADLDAKVAGLSAVGEQYLDLAPRTDRGPYLRDGDTVAREDTSTPAPITQLLTGVDSLAASVPTDELRTAVDELGKAFANQGSNLQVLLDAGSQFLNAADQALPATTELLADGETVLKTQADSTRALTSFATGARRLARQLKDSDSDLRRVIDETPGTADEFTALLRDTDPGLSVLLANLTTTSELLVTRQRGIEELMVRLPRVAAAGSTAVGPGGVNFGMVTTFFKPLPCTKGYEGTRYRNGLDTSGSTQVNTAARCTAPAASGQNVRGSGNAPKGPLPTPAVPGALTGSGSGGGVGVLDAPSVPPQSPTNLAGLLGLGE</sequence>
<dbReference type="AlphaFoldDB" id="A0AAU2GWD9"/>
<dbReference type="InterPro" id="IPR024516">
    <property type="entry name" value="Mce_C"/>
</dbReference>
<evidence type="ECO:0000259" key="3">
    <source>
        <dbReference type="Pfam" id="PF11887"/>
    </source>
</evidence>
<evidence type="ECO:0000313" key="4">
    <source>
        <dbReference type="EMBL" id="WTU39369.1"/>
    </source>
</evidence>
<feature type="region of interest" description="Disordered" evidence="1">
    <location>
        <begin position="351"/>
        <end position="413"/>
    </location>
</feature>
<protein>
    <submittedName>
        <fullName evidence="4">MCE family protein</fullName>
    </submittedName>
</protein>
<dbReference type="NCBIfam" id="TIGR00996">
    <property type="entry name" value="Mtu_fam_mce"/>
    <property type="match status" value="1"/>
</dbReference>
<dbReference type="InterPro" id="IPR052336">
    <property type="entry name" value="MlaD_Phospholipid_Transporter"/>
</dbReference>
<dbReference type="Pfam" id="PF11887">
    <property type="entry name" value="Mce4_CUP1"/>
    <property type="match status" value="1"/>
</dbReference>